<keyword evidence="2" id="KW-1185">Reference proteome</keyword>
<comment type="caution">
    <text evidence="1">The sequence shown here is derived from an EMBL/GenBank/DDBJ whole genome shotgun (WGS) entry which is preliminary data.</text>
</comment>
<protein>
    <submittedName>
        <fullName evidence="1">Uncharacterized protein</fullName>
    </submittedName>
</protein>
<dbReference type="Proteomes" id="UP000241868">
    <property type="component" value="Unassembled WGS sequence"/>
</dbReference>
<dbReference type="AlphaFoldDB" id="A0A2P7TZ76"/>
<proteinExistence type="predicted"/>
<sequence>MLIKRIMITRAGQILESDTCLKSKETFSIQDKVCYYGQDVGSGYLIYPVSYICRQGLGVE</sequence>
<name>A0A2P7TZ76_9NEIS</name>
<organism evidence="1 2">
    <name type="scientific">Neisseria iguanae</name>
    <dbReference type="NCBI Taxonomy" id="90242"/>
    <lineage>
        <taxon>Bacteria</taxon>
        <taxon>Pseudomonadati</taxon>
        <taxon>Pseudomonadota</taxon>
        <taxon>Betaproteobacteria</taxon>
        <taxon>Neisseriales</taxon>
        <taxon>Neisseriaceae</taxon>
        <taxon>Neisseria</taxon>
    </lineage>
</organism>
<reference evidence="1 2" key="1">
    <citation type="submission" date="2018-03" db="EMBL/GenBank/DDBJ databases">
        <title>Neisseria weixii sp. nov., isolated from the intestinal contents of Tibetan Plateau pika (Ochotona curzoniae) in Yushu, Qinghai Province, China.</title>
        <authorList>
            <person name="Gui Z."/>
        </authorList>
    </citation>
    <scope>NUCLEOTIDE SEQUENCE [LARGE SCALE GENOMIC DNA]</scope>
    <source>
        <strain evidence="1 2">ATCC 51483</strain>
    </source>
</reference>
<gene>
    <name evidence="1" type="ORF">C7N83_08730</name>
</gene>
<dbReference type="EMBL" id="PXYY01000054">
    <property type="protein sequence ID" value="PSJ80034.1"/>
    <property type="molecule type" value="Genomic_DNA"/>
</dbReference>
<accession>A0A2P7TZ76</accession>
<evidence type="ECO:0000313" key="1">
    <source>
        <dbReference type="EMBL" id="PSJ80034.1"/>
    </source>
</evidence>
<evidence type="ECO:0000313" key="2">
    <source>
        <dbReference type="Proteomes" id="UP000241868"/>
    </source>
</evidence>